<evidence type="ECO:0000313" key="3">
    <source>
        <dbReference type="Proteomes" id="UP000663828"/>
    </source>
</evidence>
<gene>
    <name evidence="2" type="ORF">XAT740_LOCUS8540</name>
</gene>
<dbReference type="AlphaFoldDB" id="A0A814AFC5"/>
<reference evidence="2" key="1">
    <citation type="submission" date="2021-02" db="EMBL/GenBank/DDBJ databases">
        <authorList>
            <person name="Nowell W R."/>
        </authorList>
    </citation>
    <scope>NUCLEOTIDE SEQUENCE</scope>
</reference>
<dbReference type="EMBL" id="CAJNOR010000426">
    <property type="protein sequence ID" value="CAF0911092.1"/>
    <property type="molecule type" value="Genomic_DNA"/>
</dbReference>
<organism evidence="2 3">
    <name type="scientific">Adineta ricciae</name>
    <name type="common">Rotifer</name>
    <dbReference type="NCBI Taxonomy" id="249248"/>
    <lineage>
        <taxon>Eukaryota</taxon>
        <taxon>Metazoa</taxon>
        <taxon>Spiralia</taxon>
        <taxon>Gnathifera</taxon>
        <taxon>Rotifera</taxon>
        <taxon>Eurotatoria</taxon>
        <taxon>Bdelloidea</taxon>
        <taxon>Adinetida</taxon>
        <taxon>Adinetidae</taxon>
        <taxon>Adineta</taxon>
    </lineage>
</organism>
<feature type="compositionally biased region" description="Polar residues" evidence="1">
    <location>
        <begin position="921"/>
        <end position="931"/>
    </location>
</feature>
<sequence length="1060" mass="121984">MLNNDTYRKYKIHIHTTLDLRRSPKTAREILLSRWKLIKNDEFICHSIDSLTQIIINLLKNPFCHQLQYTQNTADEKFQWLLLLVTSRYQYYDHRAYVSTQSIDIDGDKTLNQEQTSHISGENEEKLIEYFHNNELKQLCDNEKKFTANEQHRVITNLSEIAFETRTKHISLALTINFVGNCDETIDKIVNVTSNIMIDHRLRLDFAMYQYLQEKNDFIARLLIVLNQQSTESRVRQQFKKNCLEFNQQVILSERNLQVFLIKQVHCEQQALPRQENENSVSLLSTTPNLSRFFRQTYDRSASAYTSKKKSHRYHSSSMNMNNEKARSTLSRADEKLDRTDSKKDFDSHVRDPSKIYIKLFDCQAACRRLTEKYKQVKHYSSHRIKPSKWPICYRNFPSSFNALSKSHRANKQVLNQYCSKSITDKSTCREKYQTEISIDVRKKSCQQLLKDRRIDDEFVCFGIGAIDLIDGSEGPTLCLKQNDIKPDESICLYRRASSNRELNYEKGDKQKSSEVFFHPSFERDSNLFTNQTLSIDYESDYYTNIDLEISLLSEMDISTTYQCPSAAIMSANLVPICPLTVINCRLSAAAVQTPYLPLAIHMSDTSDLWQYRPLSTVILLKNEDSQQEHSPIQSVNILFDRDFRFTNDQQIFDSDNEQSKDKQVIKSNLSSTIKPVLDKLHTSFVESILFDDRTDLQETDLHSDYSPMTTISDQGQLISLDTILEGILLRIALFRTSFDNRVSLQAQQSAEKTLNHFDSEMPSPLLIEPSRSSLSIASIEHSIDEFVSTTHIDVQDREQHQSITTPTNVPLSVLHKHNSHEKIVSTAAAEAQTSLLESLDTYNHSLMENTGLKHINLKINHSLSLVNAIISSEEKATLAHSLLHHSKYSPLMSASSIHRKPSSSSLNVSLVHHPKKSRPNIATSACQPSTKKSKMSRNIKKYPTSSDLHVRRPHKRYSSPDQMMNTQSKALSRRKNTTSTMTGKKPVSKIQPPWVSVYTNAARQTKSFKRTTLTPKQCEIHCQIVPPCTKLEHFYCRPCRHIPPCSAVKAANLCTIYLA</sequence>
<feature type="compositionally biased region" description="Basic and acidic residues" evidence="1">
    <location>
        <begin position="324"/>
        <end position="346"/>
    </location>
</feature>
<comment type="caution">
    <text evidence="2">The sequence shown here is derived from an EMBL/GenBank/DDBJ whole genome shotgun (WGS) entry which is preliminary data.</text>
</comment>
<evidence type="ECO:0000313" key="2">
    <source>
        <dbReference type="EMBL" id="CAF0911092.1"/>
    </source>
</evidence>
<keyword evidence="3" id="KW-1185">Reference proteome</keyword>
<evidence type="ECO:0000256" key="1">
    <source>
        <dbReference type="SAM" id="MobiDB-lite"/>
    </source>
</evidence>
<proteinExistence type="predicted"/>
<feature type="compositionally biased region" description="Polar residues" evidence="1">
    <location>
        <begin position="960"/>
        <end position="971"/>
    </location>
</feature>
<name>A0A814AFC5_ADIRI</name>
<dbReference type="Proteomes" id="UP000663828">
    <property type="component" value="Unassembled WGS sequence"/>
</dbReference>
<feature type="region of interest" description="Disordered" evidence="1">
    <location>
        <begin position="304"/>
        <end position="346"/>
    </location>
</feature>
<feature type="region of interest" description="Disordered" evidence="1">
    <location>
        <begin position="913"/>
        <end position="989"/>
    </location>
</feature>
<protein>
    <submittedName>
        <fullName evidence="2">Uncharacterized protein</fullName>
    </submittedName>
</protein>
<feature type="compositionally biased region" description="Basic residues" evidence="1">
    <location>
        <begin position="932"/>
        <end position="941"/>
    </location>
</feature>
<accession>A0A814AFC5</accession>